<comment type="caution">
    <text evidence="1">The sequence shown here is derived from an EMBL/GenBank/DDBJ whole genome shotgun (WGS) entry which is preliminary data.</text>
</comment>
<proteinExistence type="predicted"/>
<reference evidence="2" key="1">
    <citation type="submission" date="2017-09" db="EMBL/GenBank/DDBJ databases">
        <title>Depth-based differentiation of microbial function through sediment-hosted aquifers and enrichment of novel symbionts in the deep terrestrial subsurface.</title>
        <authorList>
            <person name="Probst A.J."/>
            <person name="Ladd B."/>
            <person name="Jarett J.K."/>
            <person name="Geller-Mcgrath D.E."/>
            <person name="Sieber C.M.K."/>
            <person name="Emerson J.B."/>
            <person name="Anantharaman K."/>
            <person name="Thomas B.C."/>
            <person name="Malmstrom R."/>
            <person name="Stieglmeier M."/>
            <person name="Klingl A."/>
            <person name="Woyke T."/>
            <person name="Ryan C.M."/>
            <person name="Banfield J.F."/>
        </authorList>
    </citation>
    <scope>NUCLEOTIDE SEQUENCE [LARGE SCALE GENOMIC DNA]</scope>
</reference>
<dbReference type="AlphaFoldDB" id="A0A2M7TJE5"/>
<dbReference type="Proteomes" id="UP000229753">
    <property type="component" value="Unassembled WGS sequence"/>
</dbReference>
<name>A0A2M7TJE5_9BACT</name>
<protein>
    <submittedName>
        <fullName evidence="1">Uncharacterized protein</fullName>
    </submittedName>
</protein>
<evidence type="ECO:0000313" key="2">
    <source>
        <dbReference type="Proteomes" id="UP000229753"/>
    </source>
</evidence>
<evidence type="ECO:0000313" key="1">
    <source>
        <dbReference type="EMBL" id="PIZ46638.1"/>
    </source>
</evidence>
<sequence length="62" mass="6755">MAKEFKTFEDDCACPKPVQAKPVFEDDCACPTSVIAGMDKNESVKMVASNTLNGIEVKVYLP</sequence>
<gene>
    <name evidence="1" type="ORF">COY29_06320</name>
</gene>
<dbReference type="EMBL" id="PFNO01000213">
    <property type="protein sequence ID" value="PIZ46638.1"/>
    <property type="molecule type" value="Genomic_DNA"/>
</dbReference>
<accession>A0A2M7TJE5</accession>
<organism evidence="1 2">
    <name type="scientific">Candidatus Woesebacteria bacterium CG_4_10_14_0_2_um_filter_39_14</name>
    <dbReference type="NCBI Taxonomy" id="1975054"/>
    <lineage>
        <taxon>Bacteria</taxon>
        <taxon>Candidatus Woeseibacteriota</taxon>
    </lineage>
</organism>